<dbReference type="GO" id="GO:0016018">
    <property type="term" value="F:cyclosporin A binding"/>
    <property type="evidence" value="ECO:0007669"/>
    <property type="project" value="TreeGrafter"/>
</dbReference>
<dbReference type="InterPro" id="IPR002130">
    <property type="entry name" value="Cyclophilin-type_PPIase_dom"/>
</dbReference>
<evidence type="ECO:0000256" key="5">
    <source>
        <dbReference type="ARBA" id="ARBA00074451"/>
    </source>
</evidence>
<dbReference type="SMART" id="SM00028">
    <property type="entry name" value="TPR"/>
    <property type="match status" value="2"/>
</dbReference>
<dbReference type="GO" id="GO:0006457">
    <property type="term" value="P:protein folding"/>
    <property type="evidence" value="ECO:0007669"/>
    <property type="project" value="InterPro"/>
</dbReference>
<dbReference type="PANTHER" id="PTHR11071">
    <property type="entry name" value="PEPTIDYL-PROLYL CIS-TRANS ISOMERASE"/>
    <property type="match status" value="1"/>
</dbReference>
<dbReference type="GeneID" id="85224045"/>
<dbReference type="GO" id="GO:0003755">
    <property type="term" value="F:peptidyl-prolyl cis-trans isomerase activity"/>
    <property type="evidence" value="ECO:0007669"/>
    <property type="project" value="UniProtKB-KW"/>
</dbReference>
<evidence type="ECO:0000256" key="2">
    <source>
        <dbReference type="ARBA" id="ARBA00013194"/>
    </source>
</evidence>
<dbReference type="Gene3D" id="1.25.40.10">
    <property type="entry name" value="Tetratricopeptide repeat domain"/>
    <property type="match status" value="1"/>
</dbReference>
<evidence type="ECO:0000259" key="7">
    <source>
        <dbReference type="PROSITE" id="PS50072"/>
    </source>
</evidence>
<dbReference type="EMBL" id="CP119958">
    <property type="protein sequence ID" value="WFD37452.1"/>
    <property type="molecule type" value="Genomic_DNA"/>
</dbReference>
<dbReference type="PROSITE" id="PS50072">
    <property type="entry name" value="CSA_PPIASE_2"/>
    <property type="match status" value="1"/>
</dbReference>
<evidence type="ECO:0000256" key="1">
    <source>
        <dbReference type="ARBA" id="ARBA00000971"/>
    </source>
</evidence>
<organism evidence="8 9">
    <name type="scientific">Malassezia japonica</name>
    <dbReference type="NCBI Taxonomy" id="223818"/>
    <lineage>
        <taxon>Eukaryota</taxon>
        <taxon>Fungi</taxon>
        <taxon>Dikarya</taxon>
        <taxon>Basidiomycota</taxon>
        <taxon>Ustilaginomycotina</taxon>
        <taxon>Malasseziomycetes</taxon>
        <taxon>Malasseziales</taxon>
        <taxon>Malasseziaceae</taxon>
        <taxon>Malassezia</taxon>
    </lineage>
</organism>
<evidence type="ECO:0000256" key="3">
    <source>
        <dbReference type="ARBA" id="ARBA00023110"/>
    </source>
</evidence>
<dbReference type="InterPro" id="IPR029000">
    <property type="entry name" value="Cyclophilin-like_dom_sf"/>
</dbReference>
<keyword evidence="9" id="KW-1185">Reference proteome</keyword>
<dbReference type="SUPFAM" id="SSF48452">
    <property type="entry name" value="TPR-like"/>
    <property type="match status" value="1"/>
</dbReference>
<evidence type="ECO:0000313" key="9">
    <source>
        <dbReference type="Proteomes" id="UP001217754"/>
    </source>
</evidence>
<dbReference type="CDD" id="cd01926">
    <property type="entry name" value="cyclophilin_ABH_like"/>
    <property type="match status" value="1"/>
</dbReference>
<dbReference type="PANTHER" id="PTHR11071:SF561">
    <property type="entry name" value="PEPTIDYL-PROLYL CIS-TRANS ISOMERASE D-RELATED"/>
    <property type="match status" value="1"/>
</dbReference>
<dbReference type="GO" id="GO:0005737">
    <property type="term" value="C:cytoplasm"/>
    <property type="evidence" value="ECO:0007669"/>
    <property type="project" value="TreeGrafter"/>
</dbReference>
<dbReference type="InterPro" id="IPR019734">
    <property type="entry name" value="TPR_rpt"/>
</dbReference>
<dbReference type="FunFam" id="2.40.100.10:FF:000022">
    <property type="entry name" value="Peptidyl-prolyl cis-trans isomerase CYP95"/>
    <property type="match status" value="1"/>
</dbReference>
<comment type="catalytic activity">
    <reaction evidence="1">
        <text>[protein]-peptidylproline (omega=180) = [protein]-peptidylproline (omega=0)</text>
        <dbReference type="Rhea" id="RHEA:16237"/>
        <dbReference type="Rhea" id="RHEA-COMP:10747"/>
        <dbReference type="Rhea" id="RHEA-COMP:10748"/>
        <dbReference type="ChEBI" id="CHEBI:83833"/>
        <dbReference type="ChEBI" id="CHEBI:83834"/>
        <dbReference type="EC" id="5.2.1.8"/>
    </reaction>
</comment>
<evidence type="ECO:0000313" key="8">
    <source>
        <dbReference type="EMBL" id="WFD37452.1"/>
    </source>
</evidence>
<keyword evidence="4 8" id="KW-0413">Isomerase</keyword>
<dbReference type="InterPro" id="IPR011990">
    <property type="entry name" value="TPR-like_helical_dom_sf"/>
</dbReference>
<evidence type="ECO:0000256" key="6">
    <source>
        <dbReference type="ARBA" id="ARBA00076602"/>
    </source>
</evidence>
<sequence length="384" mass="41572">MGNPIVYFDIAFDGASAPTRAGENRVVLELYADKVPKTAENFRALCTGEKGASAVSGTPLTYKGSAFHRVIPHFMIQGGDFTRGDGTGGESIYGEKFEDEKLDGKHDVPFLLSMANAGPGTNGSQFFITTVPTPHLDGKHVVFGRVLRGKDVVRRVEQSQTGANDRPVHAITIADCGEFSTAQLAEANFDYGIAPDATGDRYEAYPEDADVDLEEKPEEALKIAKDLKGLAGSLVGKGEWALALEKYEKALRYLLINPALPESSDAAFVKEYLSFRTPLELNGALCALKTSPPQNALAESLATKVVERATQPTKPSDAELAKAYFRRALARSASKRDEEAKADLAEALRLAPGDAGILKEKAAIEQRQKVRLEKQRAAYSKMFS</sequence>
<dbReference type="SUPFAM" id="SSF50891">
    <property type="entry name" value="Cyclophilin-like"/>
    <property type="match status" value="1"/>
</dbReference>
<dbReference type="PRINTS" id="PR00153">
    <property type="entry name" value="CSAPPISMRASE"/>
</dbReference>
<dbReference type="AlphaFoldDB" id="A0AAF0J8A3"/>
<feature type="domain" description="PPIase cyclophilin-type" evidence="7">
    <location>
        <begin position="24"/>
        <end position="178"/>
    </location>
</feature>
<reference evidence="8" key="1">
    <citation type="submission" date="2023-03" db="EMBL/GenBank/DDBJ databases">
        <title>Mating type loci evolution in Malassezia.</title>
        <authorList>
            <person name="Coelho M.A."/>
        </authorList>
    </citation>
    <scope>NUCLEOTIDE SEQUENCE</scope>
    <source>
        <strain evidence="8">CBS 9431</strain>
    </source>
</reference>
<dbReference type="EC" id="5.2.1.8" evidence="2"/>
<dbReference type="PROSITE" id="PS00170">
    <property type="entry name" value="CSA_PPIASE_1"/>
    <property type="match status" value="1"/>
</dbReference>
<protein>
    <recommendedName>
        <fullName evidence="5">Peptidyl-prolyl cis-trans isomerase D</fullName>
        <ecNumber evidence="2">5.2.1.8</ecNumber>
    </recommendedName>
    <alternativeName>
        <fullName evidence="6">Rotamase D</fullName>
    </alternativeName>
</protein>
<dbReference type="Gene3D" id="2.40.100.10">
    <property type="entry name" value="Cyclophilin-like"/>
    <property type="match status" value="1"/>
</dbReference>
<name>A0AAF0J8A3_9BASI</name>
<proteinExistence type="predicted"/>
<gene>
    <name evidence="8" type="primary">CPR6</name>
    <name evidence="8" type="ORF">MJAP1_000396</name>
</gene>
<evidence type="ECO:0000256" key="4">
    <source>
        <dbReference type="ARBA" id="ARBA00023235"/>
    </source>
</evidence>
<accession>A0AAF0J8A3</accession>
<dbReference type="RefSeq" id="XP_060120349.1">
    <property type="nucleotide sequence ID" value="XM_060264366.1"/>
</dbReference>
<dbReference type="InterPro" id="IPR020892">
    <property type="entry name" value="Cyclophilin-type_PPIase_CS"/>
</dbReference>
<dbReference type="Pfam" id="PF00160">
    <property type="entry name" value="Pro_isomerase"/>
    <property type="match status" value="1"/>
</dbReference>
<keyword evidence="3" id="KW-0697">Rotamase</keyword>
<dbReference type="Proteomes" id="UP001217754">
    <property type="component" value="Chromosome 1"/>
</dbReference>